<dbReference type="GO" id="GO:0005634">
    <property type="term" value="C:nucleus"/>
    <property type="evidence" value="ECO:0007669"/>
    <property type="project" value="TreeGrafter"/>
</dbReference>
<reference evidence="4" key="1">
    <citation type="submission" date="2024-06" db="EMBL/GenBank/DDBJ databases">
        <authorList>
            <person name="Liu X."/>
            <person name="Lenzi L."/>
            <person name="Haldenby T S."/>
            <person name="Uol C."/>
        </authorList>
    </citation>
    <scope>NUCLEOTIDE SEQUENCE</scope>
</reference>
<sequence>MHREIAVAVQFVVSFLYNNIPRRRVDEFAVELQKLITFRFMNSRHQCWIPNELFRGVEYRSLHLSGEHADSDLIPSAANRCGLEVKEVMGYLPGDLVIWIDPGEVTYKIGVNGPVKVVPEEYLCLCYGDQSKYGIEENPWSTDVAKCTRISRSFEDRLSRTADQPLFTVASFAKTKFGTTHYRDSHDSDLLKNSTIFPGNPEPLNKVNCIHVRGQFEAPEIPDSVQTVCFNQHDCGLRFGQKSRNS</sequence>
<evidence type="ECO:0000256" key="2">
    <source>
        <dbReference type="ARBA" id="ARBA00022553"/>
    </source>
</evidence>
<evidence type="ECO:0000256" key="1">
    <source>
        <dbReference type="ARBA" id="ARBA00007989"/>
    </source>
</evidence>
<proteinExistence type="inferred from homology"/>
<dbReference type="SUPFAM" id="SSF160696">
    <property type="entry name" value="BTG domain-like"/>
    <property type="match status" value="1"/>
</dbReference>
<dbReference type="InterPro" id="IPR036054">
    <property type="entry name" value="BTG-like_sf"/>
</dbReference>
<evidence type="ECO:0000259" key="3">
    <source>
        <dbReference type="SMART" id="SM00099"/>
    </source>
</evidence>
<dbReference type="GO" id="GO:0003714">
    <property type="term" value="F:transcription corepressor activity"/>
    <property type="evidence" value="ECO:0007669"/>
    <property type="project" value="TreeGrafter"/>
</dbReference>
<comment type="similarity">
    <text evidence="1">Belongs to the BTG family.</text>
</comment>
<keyword evidence="2" id="KW-0597">Phosphoprotein</keyword>
<gene>
    <name evidence="4" type="ORF">CDAUBV1_LOCUS4380</name>
</gene>
<dbReference type="EMBL" id="CAXLJL010000110">
    <property type="protein sequence ID" value="CAL5131839.1"/>
    <property type="molecule type" value="Genomic_DNA"/>
</dbReference>
<name>A0AAV2T6Z1_CALDB</name>
<protein>
    <recommendedName>
        <fullName evidence="3">Anti-proliferative protein domain-containing protein</fullName>
    </recommendedName>
</protein>
<dbReference type="InterPro" id="IPR002087">
    <property type="entry name" value="Anti_prolifrtn"/>
</dbReference>
<accession>A0AAV2T6Z1</accession>
<dbReference type="AlphaFoldDB" id="A0AAV2T6Z1"/>
<organism evidence="4 5">
    <name type="scientific">Calicophoron daubneyi</name>
    <name type="common">Rumen fluke</name>
    <name type="synonym">Paramphistomum daubneyi</name>
    <dbReference type="NCBI Taxonomy" id="300641"/>
    <lineage>
        <taxon>Eukaryota</taxon>
        <taxon>Metazoa</taxon>
        <taxon>Spiralia</taxon>
        <taxon>Lophotrochozoa</taxon>
        <taxon>Platyhelminthes</taxon>
        <taxon>Trematoda</taxon>
        <taxon>Digenea</taxon>
        <taxon>Plagiorchiida</taxon>
        <taxon>Pronocephalata</taxon>
        <taxon>Paramphistomoidea</taxon>
        <taxon>Paramphistomidae</taxon>
        <taxon>Calicophoron</taxon>
    </lineage>
</organism>
<dbReference type="GO" id="GO:0005737">
    <property type="term" value="C:cytoplasm"/>
    <property type="evidence" value="ECO:0007669"/>
    <property type="project" value="TreeGrafter"/>
</dbReference>
<dbReference type="InterPro" id="IPR015676">
    <property type="entry name" value="Tob1/2"/>
</dbReference>
<dbReference type="Proteomes" id="UP001497525">
    <property type="component" value="Unassembled WGS sequence"/>
</dbReference>
<evidence type="ECO:0000313" key="4">
    <source>
        <dbReference type="EMBL" id="CAL5131839.1"/>
    </source>
</evidence>
<dbReference type="Pfam" id="PF07742">
    <property type="entry name" value="BTG"/>
    <property type="match status" value="1"/>
</dbReference>
<dbReference type="SMART" id="SM00099">
    <property type="entry name" value="btg1"/>
    <property type="match status" value="1"/>
</dbReference>
<dbReference type="PANTHER" id="PTHR17537">
    <property type="entry name" value="TRANSDUCER OF ERBB2 TOB"/>
    <property type="match status" value="1"/>
</dbReference>
<feature type="domain" description="Anti-proliferative protein" evidence="3">
    <location>
        <begin position="1"/>
        <end position="112"/>
    </location>
</feature>
<dbReference type="Gene3D" id="3.90.640.90">
    <property type="entry name" value="Anti-proliferative protein, N-terminal domain"/>
    <property type="match status" value="1"/>
</dbReference>
<evidence type="ECO:0000313" key="5">
    <source>
        <dbReference type="Proteomes" id="UP001497525"/>
    </source>
</evidence>
<comment type="caution">
    <text evidence="4">The sequence shown here is derived from an EMBL/GenBank/DDBJ whole genome shotgun (WGS) entry which is preliminary data.</text>
</comment>
<dbReference type="PANTHER" id="PTHR17537:SF5">
    <property type="entry name" value="TRANSDUCER OF ERBB2, ISOFORM A"/>
    <property type="match status" value="1"/>
</dbReference>